<dbReference type="EMBL" id="JABKAU010000007">
    <property type="protein sequence ID" value="NVO30591.1"/>
    <property type="molecule type" value="Genomic_DNA"/>
</dbReference>
<comment type="caution">
    <text evidence="3">The sequence shown here is derived from an EMBL/GenBank/DDBJ whole genome shotgun (WGS) entry which is preliminary data.</text>
</comment>
<dbReference type="PROSITE" id="PS51257">
    <property type="entry name" value="PROKAR_LIPOPROTEIN"/>
    <property type="match status" value="1"/>
</dbReference>
<dbReference type="Proteomes" id="UP000565521">
    <property type="component" value="Unassembled WGS sequence"/>
</dbReference>
<accession>A0A7Y7PML3</accession>
<evidence type="ECO:0000313" key="4">
    <source>
        <dbReference type="Proteomes" id="UP000565521"/>
    </source>
</evidence>
<evidence type="ECO:0008006" key="5">
    <source>
        <dbReference type="Google" id="ProtNLM"/>
    </source>
</evidence>
<evidence type="ECO:0000256" key="1">
    <source>
        <dbReference type="SAM" id="MobiDB-lite"/>
    </source>
</evidence>
<feature type="signal peptide" evidence="2">
    <location>
        <begin position="1"/>
        <end position="22"/>
    </location>
</feature>
<protein>
    <recommendedName>
        <fullName evidence="5">Lipoprotein</fullName>
    </recommendedName>
</protein>
<feature type="compositionally biased region" description="Basic and acidic residues" evidence="1">
    <location>
        <begin position="90"/>
        <end position="103"/>
    </location>
</feature>
<organism evidence="3 4">
    <name type="scientific">Hymenobacter lapidiphilus</name>
    <dbReference type="NCBI Taxonomy" id="2608003"/>
    <lineage>
        <taxon>Bacteria</taxon>
        <taxon>Pseudomonadati</taxon>
        <taxon>Bacteroidota</taxon>
        <taxon>Cytophagia</taxon>
        <taxon>Cytophagales</taxon>
        <taxon>Hymenobacteraceae</taxon>
        <taxon>Hymenobacter</taxon>
    </lineage>
</organism>
<keyword evidence="2" id="KW-0732">Signal</keyword>
<feature type="compositionally biased region" description="Basic and acidic residues" evidence="1">
    <location>
        <begin position="46"/>
        <end position="73"/>
    </location>
</feature>
<name>A0A7Y7PML3_9BACT</name>
<keyword evidence="4" id="KW-1185">Reference proteome</keyword>
<sequence length="138" mass="14588">MSKQLAISAFALAALALGGCSAEPSDWRPDKKVSLDMVAPGTRSSENFEHTDAEHADMEHNGVEHSGMEHNEKGGAIAEPVSSGVTLDEPNMRKRTNAEESRTANDPTAPLTNSPEAMQSVKKASDTTATKASKGPKK</sequence>
<gene>
    <name evidence="3" type="ORF">HW554_05195</name>
</gene>
<dbReference type="RefSeq" id="WP_176907459.1">
    <property type="nucleotide sequence ID" value="NZ_JABKAU010000007.1"/>
</dbReference>
<feature type="region of interest" description="Disordered" evidence="1">
    <location>
        <begin position="38"/>
        <end position="138"/>
    </location>
</feature>
<dbReference type="AlphaFoldDB" id="A0A7Y7PML3"/>
<evidence type="ECO:0000256" key="2">
    <source>
        <dbReference type="SAM" id="SignalP"/>
    </source>
</evidence>
<evidence type="ECO:0000313" key="3">
    <source>
        <dbReference type="EMBL" id="NVO30591.1"/>
    </source>
</evidence>
<proteinExistence type="predicted"/>
<feature type="compositionally biased region" description="Polar residues" evidence="1">
    <location>
        <begin position="104"/>
        <end position="117"/>
    </location>
</feature>
<feature type="chain" id="PRO_5031218256" description="Lipoprotein" evidence="2">
    <location>
        <begin position="23"/>
        <end position="138"/>
    </location>
</feature>
<reference evidence="3 4" key="1">
    <citation type="submission" date="2020-05" db="EMBL/GenBank/DDBJ databases">
        <title>Hymenobacter terrestris sp. nov. and Hymenobacter lapidiphilus sp. nov., isolated from regoliths in Antarctica.</title>
        <authorList>
            <person name="Sedlacek I."/>
            <person name="Pantucek R."/>
            <person name="Zeman M."/>
            <person name="Holochova P."/>
            <person name="Kralova S."/>
            <person name="Stankova E."/>
            <person name="Sedo O."/>
            <person name="Micenkova L."/>
            <person name="Svec P."/>
            <person name="Gupta V."/>
            <person name="Sood U."/>
            <person name="Korpole U.S."/>
            <person name="Lal R."/>
        </authorList>
    </citation>
    <scope>NUCLEOTIDE SEQUENCE [LARGE SCALE GENOMIC DNA]</scope>
    <source>
        <strain evidence="3 4">P5342</strain>
    </source>
</reference>